<evidence type="ECO:0000259" key="4">
    <source>
        <dbReference type="PROSITE" id="PS51779"/>
    </source>
</evidence>
<keyword evidence="3" id="KW-0812">Transmembrane</keyword>
<dbReference type="PANTHER" id="PTHR36007:SF2">
    <property type="entry name" value="TRANSPORT PROTEIN-RELATED"/>
    <property type="match status" value="1"/>
</dbReference>
<evidence type="ECO:0000256" key="2">
    <source>
        <dbReference type="ARBA" id="ARBA00023136"/>
    </source>
</evidence>
<dbReference type="AlphaFoldDB" id="A0A7C0VAD9"/>
<feature type="domain" description="POTRA" evidence="4">
    <location>
        <begin position="288"/>
        <end position="364"/>
    </location>
</feature>
<feature type="transmembrane region" description="Helical" evidence="3">
    <location>
        <begin position="157"/>
        <end position="176"/>
    </location>
</feature>
<dbReference type="GO" id="GO:0019867">
    <property type="term" value="C:outer membrane"/>
    <property type="evidence" value="ECO:0007669"/>
    <property type="project" value="InterPro"/>
</dbReference>
<comment type="subcellular location">
    <subcellularLocation>
        <location evidence="1">Membrane</location>
    </subcellularLocation>
</comment>
<dbReference type="EMBL" id="DQWE01000155">
    <property type="protein sequence ID" value="HDI82792.1"/>
    <property type="molecule type" value="Genomic_DNA"/>
</dbReference>
<dbReference type="InterPro" id="IPR000184">
    <property type="entry name" value="Bac_surfAg_D15"/>
</dbReference>
<keyword evidence="2 3" id="KW-0472">Membrane</keyword>
<sequence>MLLIISGLKDSLLQFAGRLPPEWGVFFLSMLPIFELRGGIPVGVHLFHLPLWKVFIFSYIGNLLPVIPILYILKPLSKLGFVKRYLEKTEKRGELVKKYEALGLTMFVAIPLPVTGAWTGSLLAFIFNIPIFKAFLFISIGVFTAGVIVSTLTIMGIAGAVIAGIALFTIIILSFLKNRRLFLLIIPILFMFSGCVRGVKPTKKEITIGKIEFKGNNHIPSGKLLDVMKIKKGDVYNEDAMRYSMKRIVQYYKDKGFWSARIIQRKGNYNPEKREVNFLIVIFEGNRSIITKVEISGNKVFNKEEVQKILGIKIGEPFDAAKIARSEYLLSLKYADIGYIDAVVTVDKKRIGNGVELLFNIKEGKRYFVRKIRIKGLKKVRWKIVRREIVVKEGEIYSPTLAYRSQSRIYSTGLFEYVNFNLKKIGDDSLDVIFTVRELDPRWIGFGIGYESPERLLLDLSWGHNNLMGNMQRIRINSNISWDFLGGSRFSLFLNYEEPYLLGTDIKFLITPSYRYVSEPGFLEKLVTINLETRKYLLENTSASFTLNFRNAYIETTSSVVVNDTLIGSKNTNSVAINLYSDGRDNILNPMKGYYLLLGYEYAGGFLGGYNHFDRITIQMALFFPFPGSSVLALHTMWGFTYPEMPYDSVSIDARYEMGGWRTVRGYDDASIGFPDYRGKKSGLQLIQMNAELRFRVFKRIYGYLFVDSGNLWMSPDEIKISSLFTGAGFGIGFITPIGPIRLEYARPLTIEGNHKIYLNIGNPF</sequence>
<dbReference type="Proteomes" id="UP000885847">
    <property type="component" value="Unassembled WGS sequence"/>
</dbReference>
<feature type="transmembrane region" description="Helical" evidence="3">
    <location>
        <begin position="54"/>
        <end position="73"/>
    </location>
</feature>
<dbReference type="PROSITE" id="PS51779">
    <property type="entry name" value="POTRA"/>
    <property type="match status" value="2"/>
</dbReference>
<feature type="transmembrane region" description="Helical" evidence="3">
    <location>
        <begin position="134"/>
        <end position="151"/>
    </location>
</feature>
<dbReference type="InterPro" id="IPR009577">
    <property type="entry name" value="Sm_multidrug_ex"/>
</dbReference>
<organism evidence="5">
    <name type="scientific">candidate division WOR-3 bacterium</name>
    <dbReference type="NCBI Taxonomy" id="2052148"/>
    <lineage>
        <taxon>Bacteria</taxon>
        <taxon>Bacteria division WOR-3</taxon>
    </lineage>
</organism>
<dbReference type="Pfam" id="PF01103">
    <property type="entry name" value="Omp85"/>
    <property type="match status" value="1"/>
</dbReference>
<dbReference type="PANTHER" id="PTHR36007">
    <property type="entry name" value="TRANSPORT PROTEIN-RELATED"/>
    <property type="match status" value="1"/>
</dbReference>
<dbReference type="InterPro" id="IPR034746">
    <property type="entry name" value="POTRA"/>
</dbReference>
<protein>
    <recommendedName>
        <fullName evidence="4">POTRA domain-containing protein</fullName>
    </recommendedName>
</protein>
<gene>
    <name evidence="5" type="ORF">ENF18_03255</name>
</gene>
<evidence type="ECO:0000256" key="3">
    <source>
        <dbReference type="SAM" id="Phobius"/>
    </source>
</evidence>
<name>A0A7C0VAD9_UNCW3</name>
<feature type="transmembrane region" description="Helical" evidence="3">
    <location>
        <begin position="23"/>
        <end position="47"/>
    </location>
</feature>
<evidence type="ECO:0000313" key="5">
    <source>
        <dbReference type="EMBL" id="HDI82792.1"/>
    </source>
</evidence>
<dbReference type="InterPro" id="IPR010827">
    <property type="entry name" value="BamA/TamA_POTRA"/>
</dbReference>
<proteinExistence type="predicted"/>
<evidence type="ECO:0000256" key="1">
    <source>
        <dbReference type="ARBA" id="ARBA00004370"/>
    </source>
</evidence>
<feature type="transmembrane region" description="Helical" evidence="3">
    <location>
        <begin position="101"/>
        <end position="127"/>
    </location>
</feature>
<feature type="transmembrane region" description="Helical" evidence="3">
    <location>
        <begin position="181"/>
        <end position="199"/>
    </location>
</feature>
<feature type="domain" description="POTRA" evidence="4">
    <location>
        <begin position="206"/>
        <end position="285"/>
    </location>
</feature>
<dbReference type="Pfam" id="PF07244">
    <property type="entry name" value="POTRA"/>
    <property type="match status" value="3"/>
</dbReference>
<dbReference type="Gene3D" id="2.40.160.50">
    <property type="entry name" value="membrane protein fhac: a member of the omp85/tpsb transporter family"/>
    <property type="match status" value="1"/>
</dbReference>
<dbReference type="Gene3D" id="3.10.20.310">
    <property type="entry name" value="membrane protein fhac"/>
    <property type="match status" value="3"/>
</dbReference>
<reference evidence="5" key="1">
    <citation type="journal article" date="2020" name="mSystems">
        <title>Genome- and Community-Level Interaction Insights into Carbon Utilization and Element Cycling Functions of Hydrothermarchaeota in Hydrothermal Sediment.</title>
        <authorList>
            <person name="Zhou Z."/>
            <person name="Liu Y."/>
            <person name="Xu W."/>
            <person name="Pan J."/>
            <person name="Luo Z.H."/>
            <person name="Li M."/>
        </authorList>
    </citation>
    <scope>NUCLEOTIDE SEQUENCE [LARGE SCALE GENOMIC DNA]</scope>
    <source>
        <strain evidence="5">HyVt-102</strain>
    </source>
</reference>
<accession>A0A7C0VAD9</accession>
<comment type="caution">
    <text evidence="5">The sequence shown here is derived from an EMBL/GenBank/DDBJ whole genome shotgun (WGS) entry which is preliminary data.</text>
</comment>
<keyword evidence="3" id="KW-1133">Transmembrane helix</keyword>
<dbReference type="Pfam" id="PF06695">
    <property type="entry name" value="Sm_multidrug_ex"/>
    <property type="match status" value="1"/>
</dbReference>